<evidence type="ECO:0000256" key="7">
    <source>
        <dbReference type="HAMAP-Rule" id="MF_00384"/>
    </source>
</evidence>
<comment type="subcellular location">
    <subcellularLocation>
        <location evidence="7">Cytoplasm</location>
    </subcellularLocation>
</comment>
<dbReference type="Pfam" id="PF00288">
    <property type="entry name" value="GHMP_kinases_N"/>
    <property type="match status" value="1"/>
</dbReference>
<dbReference type="InterPro" id="IPR006204">
    <property type="entry name" value="GHMP_kinase_N_dom"/>
</dbReference>
<evidence type="ECO:0000256" key="6">
    <source>
        <dbReference type="ARBA" id="ARBA00022840"/>
    </source>
</evidence>
<evidence type="ECO:0000313" key="11">
    <source>
        <dbReference type="Proteomes" id="UP000092596"/>
    </source>
</evidence>
<dbReference type="EMBL" id="CP012117">
    <property type="protein sequence ID" value="ANP27909.1"/>
    <property type="molecule type" value="Genomic_DNA"/>
</dbReference>
<dbReference type="PANTHER" id="PTHR20861">
    <property type="entry name" value="HOMOSERINE/4-DIPHOSPHOCYTIDYL-2-C-METHYL-D-ERYTHRITOL KINASE"/>
    <property type="match status" value="1"/>
</dbReference>
<dbReference type="Gene3D" id="3.30.230.10">
    <property type="match status" value="1"/>
</dbReference>
<dbReference type="InterPro" id="IPR020568">
    <property type="entry name" value="Ribosomal_Su5_D2-typ_SF"/>
</dbReference>
<keyword evidence="4 7" id="KW-0547">Nucleotide-binding</keyword>
<evidence type="ECO:0000256" key="8">
    <source>
        <dbReference type="NCBIfam" id="TIGR00191"/>
    </source>
</evidence>
<dbReference type="AlphaFoldDB" id="A0A1B0ZIT5"/>
<keyword evidence="7" id="KW-0963">Cytoplasm</keyword>
<dbReference type="GO" id="GO:0009088">
    <property type="term" value="P:threonine biosynthetic process"/>
    <property type="evidence" value="ECO:0007669"/>
    <property type="project" value="UniProtKB-UniRule"/>
</dbReference>
<dbReference type="GO" id="GO:0005737">
    <property type="term" value="C:cytoplasm"/>
    <property type="evidence" value="ECO:0007669"/>
    <property type="project" value="UniProtKB-SubCell"/>
</dbReference>
<gene>
    <name evidence="7" type="primary">thrB</name>
    <name evidence="10" type="ORF">DAD186_13590</name>
</gene>
<dbReference type="GO" id="GO:0005524">
    <property type="term" value="F:ATP binding"/>
    <property type="evidence" value="ECO:0007669"/>
    <property type="project" value="UniProtKB-UniRule"/>
</dbReference>
<organism evidence="10 11">
    <name type="scientific">Dermabacter vaginalis</name>
    <dbReference type="NCBI Taxonomy" id="1630135"/>
    <lineage>
        <taxon>Bacteria</taxon>
        <taxon>Bacillati</taxon>
        <taxon>Actinomycetota</taxon>
        <taxon>Actinomycetes</taxon>
        <taxon>Micrococcales</taxon>
        <taxon>Dermabacteraceae</taxon>
        <taxon>Dermabacter</taxon>
    </lineage>
</organism>
<evidence type="ECO:0000256" key="1">
    <source>
        <dbReference type="ARBA" id="ARBA00022605"/>
    </source>
</evidence>
<keyword evidence="1 7" id="KW-0028">Amino-acid biosynthesis</keyword>
<evidence type="ECO:0000256" key="2">
    <source>
        <dbReference type="ARBA" id="ARBA00022679"/>
    </source>
</evidence>
<dbReference type="SUPFAM" id="SSF55060">
    <property type="entry name" value="GHMP Kinase, C-terminal domain"/>
    <property type="match status" value="1"/>
</dbReference>
<evidence type="ECO:0000313" key="10">
    <source>
        <dbReference type="EMBL" id="ANP27909.1"/>
    </source>
</evidence>
<dbReference type="HAMAP" id="MF_00384">
    <property type="entry name" value="Homoser_kinase"/>
    <property type="match status" value="1"/>
</dbReference>
<dbReference type="Gene3D" id="3.30.70.890">
    <property type="entry name" value="GHMP kinase, C-terminal domain"/>
    <property type="match status" value="1"/>
</dbReference>
<proteinExistence type="inferred from homology"/>
<evidence type="ECO:0000256" key="5">
    <source>
        <dbReference type="ARBA" id="ARBA00022777"/>
    </source>
</evidence>
<accession>A0A1B0ZIT5</accession>
<keyword evidence="5 7" id="KW-0418">Kinase</keyword>
<dbReference type="InterPro" id="IPR014721">
    <property type="entry name" value="Ribsml_uS5_D2-typ_fold_subgr"/>
</dbReference>
<dbReference type="SUPFAM" id="SSF54211">
    <property type="entry name" value="Ribosomal protein S5 domain 2-like"/>
    <property type="match status" value="1"/>
</dbReference>
<evidence type="ECO:0000256" key="4">
    <source>
        <dbReference type="ARBA" id="ARBA00022741"/>
    </source>
</evidence>
<comment type="similarity">
    <text evidence="7">Belongs to the GHMP kinase family. Homoserine kinase subfamily.</text>
</comment>
<dbReference type="InterPro" id="IPR036554">
    <property type="entry name" value="GHMP_kinase_C_sf"/>
</dbReference>
<sequence>MTVQPCATSANLGPGFDSLGIALDLRDRYTLEVTTGATEVVINGEGAGELPVDDTNLIVRTLRETLEWVGAPQIGVRLTCTNVIPQESGLGSSAAAIVGGIALARGILQDPSAIDDQAMLEIAASIEGHPDSVATAIYGGACLAYTEGEEVRAVRLRVANADDGRPVLRPLIIAPNRTSSTTTARAMLSPEVRRSDATHNIARAALLIHALAEDPSRLFAATADRLHQDARSGQMPQSVSLVHVLRSQGVPAVISGAGPTVLIPADAPADIARIVSEVVEDPDDWRLARVPLAQEGIRTVLS</sequence>
<dbReference type="Proteomes" id="UP000092596">
    <property type="component" value="Chromosome"/>
</dbReference>
<dbReference type="KEGG" id="dva:DAD186_13590"/>
<keyword evidence="6 7" id="KW-0067">ATP-binding</keyword>
<comment type="pathway">
    <text evidence="7">Amino-acid biosynthesis; L-threonine biosynthesis; L-threonine from L-aspartate: step 4/5.</text>
</comment>
<comment type="catalytic activity">
    <reaction evidence="7">
        <text>L-homoserine + ATP = O-phospho-L-homoserine + ADP + H(+)</text>
        <dbReference type="Rhea" id="RHEA:13985"/>
        <dbReference type="ChEBI" id="CHEBI:15378"/>
        <dbReference type="ChEBI" id="CHEBI:30616"/>
        <dbReference type="ChEBI" id="CHEBI:57476"/>
        <dbReference type="ChEBI" id="CHEBI:57590"/>
        <dbReference type="ChEBI" id="CHEBI:456216"/>
        <dbReference type="EC" id="2.7.1.39"/>
    </reaction>
</comment>
<dbReference type="UniPathway" id="UPA00050">
    <property type="reaction ID" value="UER00064"/>
</dbReference>
<dbReference type="PRINTS" id="PR00958">
    <property type="entry name" value="HOMSERKINASE"/>
</dbReference>
<feature type="binding site" evidence="7">
    <location>
        <begin position="85"/>
        <end position="95"/>
    </location>
    <ligand>
        <name>ATP</name>
        <dbReference type="ChEBI" id="CHEBI:30616"/>
    </ligand>
</feature>
<evidence type="ECO:0000259" key="9">
    <source>
        <dbReference type="Pfam" id="PF00288"/>
    </source>
</evidence>
<dbReference type="PATRIC" id="fig|1630135.4.peg.1358"/>
<dbReference type="STRING" id="1630135.DAD186_13590"/>
<reference evidence="10 11" key="1">
    <citation type="submission" date="2015-06" db="EMBL/GenBank/DDBJ databases">
        <title>Investigation of pathophysiology for high-risk pregnancy and development of treatment modality based on it.</title>
        <authorList>
            <person name="Kim B.-C."/>
            <person name="Lim S."/>
        </authorList>
    </citation>
    <scope>NUCLEOTIDE SEQUENCE [LARGE SCALE GENOMIC DNA]</scope>
    <source>
        <strain evidence="10 11">AD1-86</strain>
    </source>
</reference>
<protein>
    <recommendedName>
        <fullName evidence="7 8">Homoserine kinase</fullName>
        <shortName evidence="7">HK</shortName>
        <shortName evidence="7">HSK</shortName>
        <ecNumber evidence="7 8">2.7.1.39</ecNumber>
    </recommendedName>
</protein>
<dbReference type="NCBIfam" id="TIGR00191">
    <property type="entry name" value="thrB"/>
    <property type="match status" value="1"/>
</dbReference>
<evidence type="ECO:0000256" key="3">
    <source>
        <dbReference type="ARBA" id="ARBA00022697"/>
    </source>
</evidence>
<dbReference type="PIRSF" id="PIRSF000676">
    <property type="entry name" value="Homoser_kin"/>
    <property type="match status" value="1"/>
</dbReference>
<dbReference type="PANTHER" id="PTHR20861:SF1">
    <property type="entry name" value="HOMOSERINE KINASE"/>
    <property type="match status" value="1"/>
</dbReference>
<comment type="function">
    <text evidence="7">Catalyzes the ATP-dependent phosphorylation of L-homoserine to L-homoserine phosphate.</text>
</comment>
<dbReference type="EC" id="2.7.1.39" evidence="7 8"/>
<name>A0A1B0ZIT5_9MICO</name>
<keyword evidence="3 7" id="KW-0791">Threonine biosynthesis</keyword>
<feature type="domain" description="GHMP kinase N-terminal" evidence="9">
    <location>
        <begin position="56"/>
        <end position="140"/>
    </location>
</feature>
<dbReference type="InterPro" id="IPR000870">
    <property type="entry name" value="Homoserine_kinase"/>
</dbReference>
<dbReference type="GO" id="GO:0004413">
    <property type="term" value="F:homoserine kinase activity"/>
    <property type="evidence" value="ECO:0007669"/>
    <property type="project" value="UniProtKB-UniRule"/>
</dbReference>
<keyword evidence="2 7" id="KW-0808">Transferase</keyword>